<gene>
    <name evidence="1" type="ORF">EDD38_7675</name>
</gene>
<evidence type="ECO:0000313" key="2">
    <source>
        <dbReference type="Proteomes" id="UP000266906"/>
    </source>
</evidence>
<proteinExistence type="predicted"/>
<accession>A0A3N4RRB3</accession>
<comment type="caution">
    <text evidence="1">The sequence shown here is derived from an EMBL/GenBank/DDBJ whole genome shotgun (WGS) entry which is preliminary data.</text>
</comment>
<organism evidence="1 2">
    <name type="scientific">Kitasatospora cineracea</name>
    <dbReference type="NCBI Taxonomy" id="88074"/>
    <lineage>
        <taxon>Bacteria</taxon>
        <taxon>Bacillati</taxon>
        <taxon>Actinomycetota</taxon>
        <taxon>Actinomycetes</taxon>
        <taxon>Kitasatosporales</taxon>
        <taxon>Streptomycetaceae</taxon>
        <taxon>Kitasatospora</taxon>
    </lineage>
</organism>
<sequence>MTTTPIAAPSADDSGPDAVERAINDSGVWLARADTHYERARTLAEKPETVIRARLELDLALYARDRHEDLRDLAHRLARTAPRPAFGTPTSSH</sequence>
<protein>
    <submittedName>
        <fullName evidence="1">Uncharacterized protein</fullName>
    </submittedName>
</protein>
<evidence type="ECO:0000313" key="1">
    <source>
        <dbReference type="EMBL" id="RPE26614.1"/>
    </source>
</evidence>
<dbReference type="RefSeq" id="WP_123821785.1">
    <property type="nucleotide sequence ID" value="NZ_RKQG01000006.1"/>
</dbReference>
<dbReference type="AlphaFoldDB" id="A0A3N4RRB3"/>
<keyword evidence="2" id="KW-1185">Reference proteome</keyword>
<name>A0A3N4RRB3_9ACTN</name>
<reference evidence="1 2" key="1">
    <citation type="submission" date="2018-11" db="EMBL/GenBank/DDBJ databases">
        <title>Sequencing the genomes of 1000 actinobacteria strains.</title>
        <authorList>
            <person name="Klenk H.-P."/>
        </authorList>
    </citation>
    <scope>NUCLEOTIDE SEQUENCE [LARGE SCALE GENOMIC DNA]</scope>
    <source>
        <strain evidence="1 2">DSM 44781</strain>
    </source>
</reference>
<dbReference type="Proteomes" id="UP000266906">
    <property type="component" value="Unassembled WGS sequence"/>
</dbReference>
<dbReference type="EMBL" id="RKQG01000006">
    <property type="protein sequence ID" value="RPE26614.1"/>
    <property type="molecule type" value="Genomic_DNA"/>
</dbReference>